<evidence type="ECO:0000313" key="5">
    <source>
        <dbReference type="Proteomes" id="UP000191025"/>
    </source>
</evidence>
<gene>
    <name evidence="2" type="ORF">A9309_10910</name>
    <name evidence="3" type="ORF">B5J94_10405</name>
</gene>
<dbReference type="Proteomes" id="UP000092607">
    <property type="component" value="Unassembled WGS sequence"/>
</dbReference>
<protein>
    <submittedName>
        <fullName evidence="3">DUF805 domain-containing protein</fullName>
    </submittedName>
</protein>
<organism evidence="2 4">
    <name type="scientific">Moraxella lacunata</name>
    <dbReference type="NCBI Taxonomy" id="477"/>
    <lineage>
        <taxon>Bacteria</taxon>
        <taxon>Pseudomonadati</taxon>
        <taxon>Pseudomonadota</taxon>
        <taxon>Gammaproteobacteria</taxon>
        <taxon>Moraxellales</taxon>
        <taxon>Moraxellaceae</taxon>
        <taxon>Moraxella</taxon>
    </lineage>
</organism>
<dbReference type="EMBL" id="MXAN01000078">
    <property type="protein sequence ID" value="OPH34891.1"/>
    <property type="molecule type" value="Genomic_DNA"/>
</dbReference>
<name>A0A1B8PW12_MORLA</name>
<evidence type="ECO:0000313" key="2">
    <source>
        <dbReference type="EMBL" id="OBX59767.1"/>
    </source>
</evidence>
<feature type="transmembrane region" description="Helical" evidence="1">
    <location>
        <begin position="73"/>
        <end position="91"/>
    </location>
</feature>
<dbReference type="PANTHER" id="PTHR34980:SF3">
    <property type="entry name" value="BLR8105 PROTEIN"/>
    <property type="match status" value="1"/>
</dbReference>
<evidence type="ECO:0000256" key="1">
    <source>
        <dbReference type="SAM" id="Phobius"/>
    </source>
</evidence>
<dbReference type="OrthoDB" id="9812349at2"/>
<keyword evidence="1" id="KW-0472">Membrane</keyword>
<dbReference type="AlphaFoldDB" id="A0A1B8PW12"/>
<proteinExistence type="predicted"/>
<feature type="transmembrane region" description="Helical" evidence="1">
    <location>
        <begin position="172"/>
        <end position="191"/>
    </location>
</feature>
<comment type="caution">
    <text evidence="2">The sequence shown here is derived from an EMBL/GenBank/DDBJ whole genome shotgun (WGS) entry which is preliminary data.</text>
</comment>
<keyword evidence="1" id="KW-1133">Transmembrane helix</keyword>
<keyword evidence="1" id="KW-0812">Transmembrane</keyword>
<dbReference type="Proteomes" id="UP000191025">
    <property type="component" value="Unassembled WGS sequence"/>
</dbReference>
<feature type="transmembrane region" description="Helical" evidence="1">
    <location>
        <begin position="129"/>
        <end position="152"/>
    </location>
</feature>
<reference evidence="2 4" key="1">
    <citation type="submission" date="2016-06" db="EMBL/GenBank/DDBJ databases">
        <title>Draft genome of Moraxella lacunata CCUG 57757A.</title>
        <authorList>
            <person name="Salva-Serra F."/>
            <person name="Engstrom-Jakobsson H."/>
            <person name="Thorell K."/>
            <person name="Gonzales-Siles L."/>
            <person name="Karlsson R."/>
            <person name="Boulund F."/>
            <person name="Engstrand L."/>
            <person name="Kristiansson E."/>
            <person name="Moore E."/>
        </authorList>
    </citation>
    <scope>NUCLEOTIDE SEQUENCE [LARGE SCALE GENOMIC DNA]</scope>
    <source>
        <strain evidence="2 4">CCUG 57757A</strain>
    </source>
</reference>
<feature type="transmembrane region" description="Helical" evidence="1">
    <location>
        <begin position="97"/>
        <end position="117"/>
    </location>
</feature>
<dbReference type="Pfam" id="PF05656">
    <property type="entry name" value="DUF805"/>
    <property type="match status" value="1"/>
</dbReference>
<evidence type="ECO:0000313" key="3">
    <source>
        <dbReference type="EMBL" id="OPH34891.1"/>
    </source>
</evidence>
<reference evidence="3" key="3">
    <citation type="submission" date="2017-03" db="EMBL/GenBank/DDBJ databases">
        <authorList>
            <person name="Afonso C.L."/>
            <person name="Miller P.J."/>
            <person name="Scott M.A."/>
            <person name="Spackman E."/>
            <person name="Goraichik I."/>
            <person name="Dimitrov K.M."/>
            <person name="Suarez D.L."/>
            <person name="Swayne D.E."/>
        </authorList>
    </citation>
    <scope>NUCLEOTIDE SEQUENCE</scope>
    <source>
        <strain evidence="3">CCUG 4441</strain>
    </source>
</reference>
<dbReference type="PANTHER" id="PTHR34980">
    <property type="entry name" value="INNER MEMBRANE PROTEIN-RELATED-RELATED"/>
    <property type="match status" value="1"/>
</dbReference>
<dbReference type="GO" id="GO:0005886">
    <property type="term" value="C:plasma membrane"/>
    <property type="evidence" value="ECO:0007669"/>
    <property type="project" value="TreeGrafter"/>
</dbReference>
<dbReference type="RefSeq" id="WP_062499453.1">
    <property type="nucleotide sequence ID" value="NZ_JARDJM010000017.1"/>
</dbReference>
<dbReference type="EMBL" id="LZMS01000101">
    <property type="protein sequence ID" value="OBX59767.1"/>
    <property type="molecule type" value="Genomic_DNA"/>
</dbReference>
<accession>A0A1B8PW12</accession>
<reference evidence="5" key="2">
    <citation type="submission" date="2017-03" db="EMBL/GenBank/DDBJ databases">
        <title>Draft genome sequence of Moraxella equi CCUG 4950T type strain.</title>
        <authorList>
            <person name="Salva-Serra F."/>
            <person name="Engstrom-Jakobsson H."/>
            <person name="Thorell K."/>
            <person name="Jaen-Luchoro D."/>
            <person name="Gonzales-Siles L."/>
            <person name="Karlsson R."/>
            <person name="Yazdan S."/>
            <person name="Boulund F."/>
            <person name="Johnning A."/>
            <person name="Engstrand L."/>
            <person name="Kristiansson E."/>
            <person name="Moore E."/>
        </authorList>
    </citation>
    <scope>NUCLEOTIDE SEQUENCE [LARGE SCALE GENOMIC DNA]</scope>
    <source>
        <strain evidence="5">CCUG 4441</strain>
    </source>
</reference>
<sequence length="214" mass="25211">MKNINKNDLKFLPQFDYNPYSYNNEKTTPKDPMGIENALSQQIKRTQSNELSHEEDYVDTDNRIGRLRYLRSLLANQLIFLLTAFFIIIAILSESSIYDSASGYLILSAIYPCWRILWQTRKRLHDINLTGWHTLWVLVPYLNFLFIVYLIFKSGDENKNDYGLPSKPNPELDLTIIICIIGACIFSWSVLNEYIRPYSDDYEYYDSYYSDPAY</sequence>
<dbReference type="InterPro" id="IPR008523">
    <property type="entry name" value="DUF805"/>
</dbReference>
<evidence type="ECO:0000313" key="4">
    <source>
        <dbReference type="Proteomes" id="UP000092607"/>
    </source>
</evidence>